<keyword evidence="3" id="KW-1185">Reference proteome</keyword>
<reference evidence="2 3" key="1">
    <citation type="submission" date="2019-11" db="EMBL/GenBank/DDBJ databases">
        <title>Pseudooceanicola pacifica sp. nov., isolated from deep-sea sediment of the Pacific Ocean.</title>
        <authorList>
            <person name="Lyu L."/>
        </authorList>
    </citation>
    <scope>NUCLEOTIDE SEQUENCE [LARGE SCALE GENOMIC DNA]</scope>
    <source>
        <strain evidence="2 3">216_PA32_1</strain>
    </source>
</reference>
<evidence type="ECO:0000313" key="2">
    <source>
        <dbReference type="EMBL" id="MWB76773.1"/>
    </source>
</evidence>
<organism evidence="2 3">
    <name type="scientific">Pseudooceanicola pacificus</name>
    <dbReference type="NCBI Taxonomy" id="2676438"/>
    <lineage>
        <taxon>Bacteria</taxon>
        <taxon>Pseudomonadati</taxon>
        <taxon>Pseudomonadota</taxon>
        <taxon>Alphaproteobacteria</taxon>
        <taxon>Rhodobacterales</taxon>
        <taxon>Paracoccaceae</taxon>
        <taxon>Pseudooceanicola</taxon>
    </lineage>
</organism>
<comment type="caution">
    <text evidence="2">The sequence shown here is derived from an EMBL/GenBank/DDBJ whole genome shotgun (WGS) entry which is preliminary data.</text>
</comment>
<feature type="transmembrane region" description="Helical" evidence="1">
    <location>
        <begin position="182"/>
        <end position="201"/>
    </location>
</feature>
<gene>
    <name evidence="2" type="ORF">GLS40_01905</name>
</gene>
<keyword evidence="1" id="KW-1133">Transmembrane helix</keyword>
<dbReference type="AlphaFoldDB" id="A0A844W7R7"/>
<name>A0A844W7R7_9RHOB</name>
<sequence>MAARSDREEWAALSLVLAWVCAAWGIVVMVGGWLLNLDILLGLAPGFRMVPSTALCFILLGFGLGLAWSCEPSRAKLAYRIGYVVVAIAVANLATFIVRDPAGLDRVLMPWIGPLDMMSPATSIGMLMASYCLFAVMAPDNPDPDGMLYFSVLGASTGFGVVAASLLDPLALVDFNFFRSMSVYTAILFVVYFVAILAYPAERLGRVVYRRRI</sequence>
<feature type="transmembrane region" description="Helical" evidence="1">
    <location>
        <begin position="12"/>
        <end position="35"/>
    </location>
</feature>
<feature type="transmembrane region" description="Helical" evidence="1">
    <location>
        <begin position="47"/>
        <end position="70"/>
    </location>
</feature>
<evidence type="ECO:0000256" key="1">
    <source>
        <dbReference type="SAM" id="Phobius"/>
    </source>
</evidence>
<proteinExistence type="predicted"/>
<accession>A0A844W7R7</accession>
<keyword evidence="1" id="KW-0472">Membrane</keyword>
<dbReference type="Proteomes" id="UP000443843">
    <property type="component" value="Unassembled WGS sequence"/>
</dbReference>
<protein>
    <submittedName>
        <fullName evidence="2">Uncharacterized protein</fullName>
    </submittedName>
</protein>
<feature type="transmembrane region" description="Helical" evidence="1">
    <location>
        <begin position="117"/>
        <end position="136"/>
    </location>
</feature>
<feature type="transmembrane region" description="Helical" evidence="1">
    <location>
        <begin position="77"/>
        <end position="97"/>
    </location>
</feature>
<dbReference type="EMBL" id="WNXQ01000001">
    <property type="protein sequence ID" value="MWB76773.1"/>
    <property type="molecule type" value="Genomic_DNA"/>
</dbReference>
<feature type="transmembrane region" description="Helical" evidence="1">
    <location>
        <begin position="148"/>
        <end position="167"/>
    </location>
</feature>
<dbReference type="RefSeq" id="WP_160380907.1">
    <property type="nucleotide sequence ID" value="NZ_WNXQ01000001.1"/>
</dbReference>
<keyword evidence="1" id="KW-0812">Transmembrane</keyword>
<evidence type="ECO:0000313" key="3">
    <source>
        <dbReference type="Proteomes" id="UP000443843"/>
    </source>
</evidence>